<dbReference type="InterPro" id="IPR024935">
    <property type="entry name" value="Rubredoxin_dom"/>
</dbReference>
<reference evidence="9 10" key="1">
    <citation type="submission" date="2016-10" db="EMBL/GenBank/DDBJ databases">
        <authorList>
            <person name="de Groot N.N."/>
        </authorList>
    </citation>
    <scope>NUCLEOTIDE SEQUENCE [LARGE SCALE GENOMIC DNA]</scope>
    <source>
        <strain evidence="9 10">S137</strain>
    </source>
</reference>
<dbReference type="Proteomes" id="UP000182412">
    <property type="component" value="Unassembled WGS sequence"/>
</dbReference>
<feature type="binding site" evidence="7">
    <location>
        <position position="9"/>
    </location>
    <ligand>
        <name>Fe cation</name>
        <dbReference type="ChEBI" id="CHEBI:24875"/>
    </ligand>
</feature>
<dbReference type="PIRSF" id="PIRSF000071">
    <property type="entry name" value="Rubredoxin"/>
    <property type="match status" value="1"/>
</dbReference>
<dbReference type="PRINTS" id="PR00163">
    <property type="entry name" value="RUBREDOXIN"/>
</dbReference>
<dbReference type="Pfam" id="PF00301">
    <property type="entry name" value="Rubredoxin"/>
    <property type="match status" value="1"/>
</dbReference>
<feature type="binding site" evidence="7">
    <location>
        <position position="42"/>
    </location>
    <ligand>
        <name>Fe cation</name>
        <dbReference type="ChEBI" id="CHEBI:24875"/>
    </ligand>
</feature>
<feature type="binding site" evidence="7">
    <location>
        <position position="6"/>
    </location>
    <ligand>
        <name>Fe cation</name>
        <dbReference type="ChEBI" id="CHEBI:24875"/>
    </ligand>
</feature>
<organism evidence="9 10">
    <name type="scientific">Selenomonas ruminantium</name>
    <dbReference type="NCBI Taxonomy" id="971"/>
    <lineage>
        <taxon>Bacteria</taxon>
        <taxon>Bacillati</taxon>
        <taxon>Bacillota</taxon>
        <taxon>Negativicutes</taxon>
        <taxon>Selenomonadales</taxon>
        <taxon>Selenomonadaceae</taxon>
        <taxon>Selenomonas</taxon>
    </lineage>
</organism>
<comment type="similarity">
    <text evidence="1 6">Belongs to the rubredoxin family.</text>
</comment>
<keyword evidence="2 6" id="KW-0813">Transport</keyword>
<evidence type="ECO:0000256" key="5">
    <source>
        <dbReference type="ARBA" id="ARBA00023004"/>
    </source>
</evidence>
<dbReference type="GO" id="GO:0009055">
    <property type="term" value="F:electron transfer activity"/>
    <property type="evidence" value="ECO:0007669"/>
    <property type="project" value="InterPro"/>
</dbReference>
<evidence type="ECO:0000256" key="7">
    <source>
        <dbReference type="PIRSR" id="PIRSR000071-1"/>
    </source>
</evidence>
<name>A0A1H0MHY9_SELRU</name>
<dbReference type="InterPro" id="IPR024922">
    <property type="entry name" value="Rubredoxin"/>
</dbReference>
<dbReference type="InterPro" id="IPR024934">
    <property type="entry name" value="Rubredoxin-like_dom"/>
</dbReference>
<keyword evidence="3 6" id="KW-0479">Metal-binding</keyword>
<evidence type="ECO:0000256" key="2">
    <source>
        <dbReference type="ARBA" id="ARBA00022448"/>
    </source>
</evidence>
<keyword evidence="4 6" id="KW-0249">Electron transport</keyword>
<gene>
    <name evidence="9" type="ORF">SAMN05216366_101173</name>
</gene>
<dbReference type="OrthoDB" id="9758182at2"/>
<dbReference type="PANTHER" id="PTHR47627:SF1">
    <property type="entry name" value="RUBREDOXIN-1-RELATED"/>
    <property type="match status" value="1"/>
</dbReference>
<dbReference type="PANTHER" id="PTHR47627">
    <property type="entry name" value="RUBREDOXIN"/>
    <property type="match status" value="1"/>
</dbReference>
<evidence type="ECO:0000256" key="4">
    <source>
        <dbReference type="ARBA" id="ARBA00022982"/>
    </source>
</evidence>
<proteinExistence type="inferred from homology"/>
<evidence type="ECO:0000259" key="8">
    <source>
        <dbReference type="PROSITE" id="PS50903"/>
    </source>
</evidence>
<evidence type="ECO:0000313" key="9">
    <source>
        <dbReference type="EMBL" id="SDO79876.1"/>
    </source>
</evidence>
<evidence type="ECO:0000256" key="6">
    <source>
        <dbReference type="PIRNR" id="PIRNR000071"/>
    </source>
</evidence>
<dbReference type="Gene3D" id="2.20.28.10">
    <property type="match status" value="1"/>
</dbReference>
<dbReference type="RefSeq" id="WP_014425048.1">
    <property type="nucleotide sequence ID" value="NZ_CACZIV010000023.1"/>
</dbReference>
<dbReference type="SUPFAM" id="SSF57802">
    <property type="entry name" value="Rubredoxin-like"/>
    <property type="match status" value="1"/>
</dbReference>
<sequence length="52" mass="5839">MKTWVCTVCGWIYDEEKGDSEYDLAPGVAFADLPEDFVCPLCGVGKDMFEEQ</sequence>
<dbReference type="AlphaFoldDB" id="A0A1H0MHY9"/>
<accession>A0A1H0MHY9</accession>
<feature type="domain" description="Rubredoxin-like" evidence="8">
    <location>
        <begin position="1"/>
        <end position="52"/>
    </location>
</feature>
<dbReference type="OMA" id="MSAYRCP"/>
<dbReference type="EMBL" id="FNJQ01000001">
    <property type="protein sequence ID" value="SDO79876.1"/>
    <property type="molecule type" value="Genomic_DNA"/>
</dbReference>
<protein>
    <recommendedName>
        <fullName evidence="6">Rubredoxin</fullName>
    </recommendedName>
</protein>
<dbReference type="FunFam" id="2.20.28.10:FF:000001">
    <property type="entry name" value="Rubredoxin"/>
    <property type="match status" value="1"/>
</dbReference>
<feature type="binding site" evidence="7">
    <location>
        <position position="39"/>
    </location>
    <ligand>
        <name>Fe cation</name>
        <dbReference type="ChEBI" id="CHEBI:24875"/>
    </ligand>
</feature>
<comment type="cofactor">
    <cofactor evidence="6 7">
        <name>Fe(3+)</name>
        <dbReference type="ChEBI" id="CHEBI:29034"/>
    </cofactor>
    <text evidence="6 7">Binds 1 Fe(3+) ion per subunit.</text>
</comment>
<evidence type="ECO:0000256" key="1">
    <source>
        <dbReference type="ARBA" id="ARBA00005337"/>
    </source>
</evidence>
<dbReference type="PROSITE" id="PS50903">
    <property type="entry name" value="RUBREDOXIN_LIKE"/>
    <property type="match status" value="1"/>
</dbReference>
<dbReference type="GO" id="GO:0043448">
    <property type="term" value="P:alkane catabolic process"/>
    <property type="evidence" value="ECO:0007669"/>
    <property type="project" value="TreeGrafter"/>
</dbReference>
<dbReference type="GO" id="GO:0005506">
    <property type="term" value="F:iron ion binding"/>
    <property type="evidence" value="ECO:0007669"/>
    <property type="project" value="InterPro"/>
</dbReference>
<evidence type="ECO:0000313" key="10">
    <source>
        <dbReference type="Proteomes" id="UP000182412"/>
    </source>
</evidence>
<dbReference type="InterPro" id="IPR050526">
    <property type="entry name" value="Rubredoxin_ET"/>
</dbReference>
<evidence type="ECO:0000256" key="3">
    <source>
        <dbReference type="ARBA" id="ARBA00022723"/>
    </source>
</evidence>
<dbReference type="CDD" id="cd00730">
    <property type="entry name" value="rubredoxin"/>
    <property type="match status" value="1"/>
</dbReference>
<keyword evidence="5 6" id="KW-0408">Iron</keyword>